<accession>A0A1W1BBD9</accession>
<gene>
    <name evidence="1" type="ORF">MNB_SV-9-1206</name>
</gene>
<sequence>MLEFFRDFRTQVTTYFKLFISSIVNPVINEIVFISNDSLAKSKPLH</sequence>
<organism evidence="1">
    <name type="scientific">hydrothermal vent metagenome</name>
    <dbReference type="NCBI Taxonomy" id="652676"/>
    <lineage>
        <taxon>unclassified sequences</taxon>
        <taxon>metagenomes</taxon>
        <taxon>ecological metagenomes</taxon>
    </lineage>
</organism>
<reference evidence="1" key="1">
    <citation type="submission" date="2016-10" db="EMBL/GenBank/DDBJ databases">
        <authorList>
            <person name="de Groot N.N."/>
        </authorList>
    </citation>
    <scope>NUCLEOTIDE SEQUENCE</scope>
</reference>
<dbReference type="AlphaFoldDB" id="A0A1W1BBD9"/>
<dbReference type="EMBL" id="FPHG01000005">
    <property type="protein sequence ID" value="SFV50817.1"/>
    <property type="molecule type" value="Genomic_DNA"/>
</dbReference>
<protein>
    <submittedName>
        <fullName evidence="1">Uncharacterized protein</fullName>
    </submittedName>
</protein>
<proteinExistence type="predicted"/>
<name>A0A1W1BBD9_9ZZZZ</name>
<evidence type="ECO:0000313" key="1">
    <source>
        <dbReference type="EMBL" id="SFV50817.1"/>
    </source>
</evidence>